<proteinExistence type="inferred from homology"/>
<gene>
    <name evidence="11" type="primary">Nampt_1</name>
    <name evidence="11" type="ORF">GWK47_049658</name>
</gene>
<comment type="similarity">
    <text evidence="1">Belongs to the NAPRTase family.</text>
</comment>
<evidence type="ECO:0000313" key="12">
    <source>
        <dbReference type="Proteomes" id="UP000770661"/>
    </source>
</evidence>
<evidence type="ECO:0000259" key="10">
    <source>
        <dbReference type="Pfam" id="PF18127"/>
    </source>
</evidence>
<keyword evidence="4" id="KW-0808">Transferase</keyword>
<dbReference type="InterPro" id="IPR041529">
    <property type="entry name" value="DUF5598"/>
</dbReference>
<dbReference type="Pfam" id="PF04095">
    <property type="entry name" value="NAPRTase"/>
    <property type="match status" value="1"/>
</dbReference>
<comment type="pathway">
    <text evidence="5">Cofactor biosynthesis; NAD(+) biosynthesis; nicotinamide D-ribonucleotide from 5-phospho-alpha-D-ribose 1-diphosphate and nicotinamide: step 1/1.</text>
</comment>
<evidence type="ECO:0000256" key="4">
    <source>
        <dbReference type="ARBA" id="ARBA00022679"/>
    </source>
</evidence>
<sequence>MTSGPVDNIILLADCYKSSHYKVYPPGTTKLYAYFESRGGKFPYTVFFGLQYILKRWLCGPVVTKEMVKEAKQVMGQVFQRDDVFNEEGWNYIVEHHGGRLPLRIKAVPEGTVLPTRNVLFTVENTDPAVPWLSNFFETVLVQAWYPMTVATSSSVYRQLIGHYLRLTHHDDTLLEYMMHDAGYRGVSSVESAALGGAAHMISFKASDTVAGSSLLRKFYGLEGVAGHSTPSSEHSTVTSWGREGELQSHRHMLNVYEKGDAGCVCDSYDIWKCLEEMWGGELKELVEERGRRGGCVYLRPDSGDPKTVVLKCLEILGAAFGTETNAKGYKMLPPCVKVIQADGIDLHSLWDILEHIKAHGWSTVSVYYGAGGALLQKVDRDTQKCAYKVSYAEVSGKGVEVYKQPITDAGKTSKKGRLTLERDQDGTYNTVQHGKGDPAKDVLVPVFEDGALLHEYKFEEVRQRAEGGAQGFDVIKFLQEDKK</sequence>
<dbReference type="CDD" id="cd01569">
    <property type="entry name" value="PBEF_like"/>
    <property type="match status" value="1"/>
</dbReference>
<dbReference type="Gene3D" id="3.20.20.70">
    <property type="entry name" value="Aldolase class I"/>
    <property type="match status" value="1"/>
</dbReference>
<feature type="domain" description="Nicotinamide phosphoribosyltransferase N-terminal" evidence="10">
    <location>
        <begin position="8"/>
        <end position="105"/>
    </location>
</feature>
<keyword evidence="2" id="KW-0662">Pyridine nucleotide biosynthesis</keyword>
<evidence type="ECO:0000256" key="3">
    <source>
        <dbReference type="ARBA" id="ARBA00022676"/>
    </source>
</evidence>
<dbReference type="InterPro" id="IPR016471">
    <property type="entry name" value="Nicotinamide_PRibTrfase"/>
</dbReference>
<dbReference type="InterPro" id="IPR041525">
    <property type="entry name" value="N/Namide_PRibTrfase"/>
</dbReference>
<dbReference type="EMBL" id="JACEEZ010013801">
    <property type="protein sequence ID" value="KAG0719846.1"/>
    <property type="molecule type" value="Genomic_DNA"/>
</dbReference>
<dbReference type="InterPro" id="IPR036068">
    <property type="entry name" value="Nicotinate_pribotase-like_C"/>
</dbReference>
<evidence type="ECO:0000256" key="8">
    <source>
        <dbReference type="ARBA" id="ARBA00047835"/>
    </source>
</evidence>
<organism evidence="11 12">
    <name type="scientific">Chionoecetes opilio</name>
    <name type="common">Atlantic snow crab</name>
    <name type="synonym">Cancer opilio</name>
    <dbReference type="NCBI Taxonomy" id="41210"/>
    <lineage>
        <taxon>Eukaryota</taxon>
        <taxon>Metazoa</taxon>
        <taxon>Ecdysozoa</taxon>
        <taxon>Arthropoda</taxon>
        <taxon>Crustacea</taxon>
        <taxon>Multicrustacea</taxon>
        <taxon>Malacostraca</taxon>
        <taxon>Eumalacostraca</taxon>
        <taxon>Eucarida</taxon>
        <taxon>Decapoda</taxon>
        <taxon>Pleocyemata</taxon>
        <taxon>Brachyura</taxon>
        <taxon>Eubrachyura</taxon>
        <taxon>Majoidea</taxon>
        <taxon>Majidae</taxon>
        <taxon>Chionoecetes</taxon>
    </lineage>
</organism>
<comment type="catalytic activity">
    <reaction evidence="8">
        <text>beta-nicotinamide D-ribonucleotide + diphosphate = 5-phospho-alpha-D-ribose 1-diphosphate + nicotinamide + H(+)</text>
        <dbReference type="Rhea" id="RHEA:16149"/>
        <dbReference type="ChEBI" id="CHEBI:14649"/>
        <dbReference type="ChEBI" id="CHEBI:15378"/>
        <dbReference type="ChEBI" id="CHEBI:17154"/>
        <dbReference type="ChEBI" id="CHEBI:33019"/>
        <dbReference type="ChEBI" id="CHEBI:58017"/>
        <dbReference type="EC" id="2.4.2.12"/>
    </reaction>
    <physiologicalReaction direction="right-to-left" evidence="8">
        <dbReference type="Rhea" id="RHEA:16151"/>
    </physiologicalReaction>
</comment>
<reference evidence="11" key="1">
    <citation type="submission" date="2020-07" db="EMBL/GenBank/DDBJ databases">
        <title>The High-quality genome of the commercially important snow crab, Chionoecetes opilio.</title>
        <authorList>
            <person name="Jeong J.-H."/>
            <person name="Ryu S."/>
        </authorList>
    </citation>
    <scope>NUCLEOTIDE SEQUENCE</scope>
    <source>
        <strain evidence="11">MADBK_172401_WGS</strain>
        <tissue evidence="11">Digestive gland</tissue>
    </source>
</reference>
<accession>A0A8J4YAT8</accession>
<dbReference type="UniPathway" id="UPA00253"/>
<dbReference type="SUPFAM" id="SSF51690">
    <property type="entry name" value="Nicotinate/Quinolinate PRTase C-terminal domain-like"/>
    <property type="match status" value="1"/>
</dbReference>
<dbReference type="AlphaFoldDB" id="A0A8J4YAT8"/>
<keyword evidence="3 11" id="KW-0328">Glycosyltransferase</keyword>
<keyword evidence="12" id="KW-1185">Reference proteome</keyword>
<dbReference type="PANTHER" id="PTHR43816:SF1">
    <property type="entry name" value="NICOTINAMIDE PHOSPHORIBOSYLTRANSFERASE"/>
    <property type="match status" value="1"/>
</dbReference>
<evidence type="ECO:0000256" key="7">
    <source>
        <dbReference type="ARBA" id="ARBA00035036"/>
    </source>
</evidence>
<protein>
    <recommendedName>
        <fullName evidence="7">Nicotinamide phosphoribosyltransferase</fullName>
        <ecNumber evidence="6">2.4.2.12</ecNumber>
    </recommendedName>
</protein>
<feature type="domain" description="Nicotinate/nicotinamide phosphoribosyltransferase" evidence="9">
    <location>
        <begin position="179"/>
        <end position="422"/>
    </location>
</feature>
<evidence type="ECO:0000256" key="6">
    <source>
        <dbReference type="ARBA" id="ARBA00035024"/>
    </source>
</evidence>
<dbReference type="PANTHER" id="PTHR43816">
    <property type="entry name" value="NICOTINAMIDE PHOSPHORIBOSYLTRANSFERASE"/>
    <property type="match status" value="1"/>
</dbReference>
<comment type="caution">
    <text evidence="11">The sequence shown here is derived from an EMBL/GenBank/DDBJ whole genome shotgun (WGS) entry which is preliminary data.</text>
</comment>
<dbReference type="NCBIfam" id="NF006629">
    <property type="entry name" value="PRK09198.1"/>
    <property type="match status" value="1"/>
</dbReference>
<name>A0A8J4YAT8_CHIOP</name>
<dbReference type="EC" id="2.4.2.12" evidence="6"/>
<evidence type="ECO:0000313" key="11">
    <source>
        <dbReference type="EMBL" id="KAG0719846.1"/>
    </source>
</evidence>
<dbReference type="GO" id="GO:0009435">
    <property type="term" value="P:NAD+ biosynthetic process"/>
    <property type="evidence" value="ECO:0007669"/>
    <property type="project" value="UniProtKB-UniPathway"/>
</dbReference>
<evidence type="ECO:0000259" key="9">
    <source>
        <dbReference type="Pfam" id="PF04095"/>
    </source>
</evidence>
<dbReference type="GO" id="GO:0047280">
    <property type="term" value="F:nicotinamide phosphoribosyltransferase activity"/>
    <property type="evidence" value="ECO:0007669"/>
    <property type="project" value="UniProtKB-EC"/>
</dbReference>
<evidence type="ECO:0000256" key="2">
    <source>
        <dbReference type="ARBA" id="ARBA00022642"/>
    </source>
</evidence>
<dbReference type="Proteomes" id="UP000770661">
    <property type="component" value="Unassembled WGS sequence"/>
</dbReference>
<dbReference type="OrthoDB" id="193380at2759"/>
<dbReference type="PIRSF" id="PIRSF005943">
    <property type="entry name" value="NMPRT"/>
    <property type="match status" value="1"/>
</dbReference>
<dbReference type="InterPro" id="IPR013785">
    <property type="entry name" value="Aldolase_TIM"/>
</dbReference>
<evidence type="ECO:0000256" key="1">
    <source>
        <dbReference type="ARBA" id="ARBA00010897"/>
    </source>
</evidence>
<evidence type="ECO:0000256" key="5">
    <source>
        <dbReference type="ARBA" id="ARBA00035007"/>
    </source>
</evidence>
<dbReference type="Pfam" id="PF18127">
    <property type="entry name" value="NAMPT_N"/>
    <property type="match status" value="1"/>
</dbReference>